<reference evidence="1 2" key="1">
    <citation type="submission" date="2019-07" db="EMBL/GenBank/DDBJ databases">
        <authorList>
            <person name="Jastrzebski P J."/>
            <person name="Paukszto L."/>
            <person name="Jastrzebski P J."/>
        </authorList>
    </citation>
    <scope>NUCLEOTIDE SEQUENCE [LARGE SCALE GENOMIC DNA]</scope>
    <source>
        <strain evidence="1 2">WMS-il1</strain>
    </source>
</reference>
<dbReference type="AlphaFoldDB" id="A0A564Y8M9"/>
<name>A0A564Y8M9_HYMDI</name>
<protein>
    <submittedName>
        <fullName evidence="1">Uncharacterized protein</fullName>
    </submittedName>
</protein>
<organism evidence="1 2">
    <name type="scientific">Hymenolepis diminuta</name>
    <name type="common">Rat tapeworm</name>
    <dbReference type="NCBI Taxonomy" id="6216"/>
    <lineage>
        <taxon>Eukaryota</taxon>
        <taxon>Metazoa</taxon>
        <taxon>Spiralia</taxon>
        <taxon>Lophotrochozoa</taxon>
        <taxon>Platyhelminthes</taxon>
        <taxon>Cestoda</taxon>
        <taxon>Eucestoda</taxon>
        <taxon>Cyclophyllidea</taxon>
        <taxon>Hymenolepididae</taxon>
        <taxon>Hymenolepis</taxon>
    </lineage>
</organism>
<evidence type="ECO:0000313" key="1">
    <source>
        <dbReference type="EMBL" id="VUZ43620.1"/>
    </source>
</evidence>
<dbReference type="Proteomes" id="UP000321570">
    <property type="component" value="Unassembled WGS sequence"/>
</dbReference>
<gene>
    <name evidence="1" type="ORF">WMSIL1_LOCUS4055</name>
</gene>
<dbReference type="EMBL" id="CABIJS010000111">
    <property type="protein sequence ID" value="VUZ43620.1"/>
    <property type="molecule type" value="Genomic_DNA"/>
</dbReference>
<feature type="non-terminal residue" evidence="1">
    <location>
        <position position="76"/>
    </location>
</feature>
<sequence length="76" mass="8962">MYPLWLLPCKEKCSSDGTCYWNEAKLLRFSLKDNWNFEFLEGSGQLENYPVDNDLGEVFTSSLSDSTWMKMKRHMV</sequence>
<accession>A0A564Y8M9</accession>
<keyword evidence="2" id="KW-1185">Reference proteome</keyword>
<evidence type="ECO:0000313" key="2">
    <source>
        <dbReference type="Proteomes" id="UP000321570"/>
    </source>
</evidence>
<proteinExistence type="predicted"/>